<dbReference type="Pfam" id="PF25198">
    <property type="entry name" value="Spore_GerAC_N"/>
    <property type="match status" value="1"/>
</dbReference>
<evidence type="ECO:0000313" key="4">
    <source>
        <dbReference type="Proteomes" id="UP001523262"/>
    </source>
</evidence>
<dbReference type="Proteomes" id="UP001523262">
    <property type="component" value="Unassembled WGS sequence"/>
</dbReference>
<feature type="signal peptide" evidence="1">
    <location>
        <begin position="1"/>
        <end position="20"/>
    </location>
</feature>
<name>A0ABT0W9Q7_9BACI</name>
<keyword evidence="1" id="KW-0732">Signal</keyword>
<reference evidence="3 4" key="1">
    <citation type="submission" date="2022-06" db="EMBL/GenBank/DDBJ databases">
        <authorList>
            <person name="Jeon C.O."/>
        </authorList>
    </citation>
    <scope>NUCLEOTIDE SEQUENCE [LARGE SCALE GENOMIC DNA]</scope>
    <source>
        <strain evidence="3 4">KCTC 13943</strain>
    </source>
</reference>
<dbReference type="InterPro" id="IPR008844">
    <property type="entry name" value="Spore_GerAC-like"/>
</dbReference>
<proteinExistence type="predicted"/>
<dbReference type="PANTHER" id="PTHR35789">
    <property type="entry name" value="SPORE GERMINATION PROTEIN B3"/>
    <property type="match status" value="1"/>
</dbReference>
<comment type="caution">
    <text evidence="3">The sequence shown here is derived from an EMBL/GenBank/DDBJ whole genome shotgun (WGS) entry which is preliminary data.</text>
</comment>
<feature type="domain" description="Spore germination protein N-terminal" evidence="2">
    <location>
        <begin position="23"/>
        <end position="168"/>
    </location>
</feature>
<evidence type="ECO:0000313" key="3">
    <source>
        <dbReference type="EMBL" id="MCM2533070.1"/>
    </source>
</evidence>
<dbReference type="EMBL" id="JAMQCR010000001">
    <property type="protein sequence ID" value="MCM2533070.1"/>
    <property type="molecule type" value="Genomic_DNA"/>
</dbReference>
<organism evidence="3 4">
    <name type="scientific">Neobacillus pocheonensis</name>
    <dbReference type="NCBI Taxonomy" id="363869"/>
    <lineage>
        <taxon>Bacteria</taxon>
        <taxon>Bacillati</taxon>
        <taxon>Bacillota</taxon>
        <taxon>Bacilli</taxon>
        <taxon>Bacillales</taxon>
        <taxon>Bacillaceae</taxon>
        <taxon>Neobacillus</taxon>
    </lineage>
</organism>
<accession>A0ABT0W9Q7</accession>
<dbReference type="Gene3D" id="6.20.190.10">
    <property type="entry name" value="Nutrient germinant receptor protein C, domain 1"/>
    <property type="match status" value="1"/>
</dbReference>
<dbReference type="InterPro" id="IPR057336">
    <property type="entry name" value="GerAC_N"/>
</dbReference>
<dbReference type="PANTHER" id="PTHR35789:SF1">
    <property type="entry name" value="SPORE GERMINATION PROTEIN B3"/>
    <property type="match status" value="1"/>
</dbReference>
<feature type="chain" id="PRO_5047371391" description="Spore germination protein N-terminal domain-containing protein" evidence="1">
    <location>
        <begin position="21"/>
        <end position="173"/>
    </location>
</feature>
<evidence type="ECO:0000259" key="2">
    <source>
        <dbReference type="Pfam" id="PF25198"/>
    </source>
</evidence>
<protein>
    <recommendedName>
        <fullName evidence="2">Spore germination protein N-terminal domain-containing protein</fullName>
    </recommendedName>
</protein>
<evidence type="ECO:0000256" key="1">
    <source>
        <dbReference type="SAM" id="SignalP"/>
    </source>
</evidence>
<sequence>MKKCISIFLLIVLILPTLSACWNQKELTDLAFVMAMGIDKGKTKKFDVSFQIVNPGNVSSGQQSGGGQGLPIAIFKSSGNTLTEAARNATKKVSRQLYYAHTNLLVISEEIAKTQMLNVFDALERDPVFRTTTYIVISRNTSADVVVSSLSLLDKLPANKITKELQINGKHAW</sequence>
<gene>
    <name evidence="3" type="ORF">NDK43_12555</name>
</gene>
<keyword evidence="4" id="KW-1185">Reference proteome</keyword>
<dbReference type="PROSITE" id="PS51257">
    <property type="entry name" value="PROKAR_LIPOPROTEIN"/>
    <property type="match status" value="1"/>
</dbReference>